<dbReference type="PANTHER" id="PTHR43900:SF3">
    <property type="entry name" value="GLUTATHIONE S-TRANSFERASE RHO"/>
    <property type="match status" value="1"/>
</dbReference>
<dbReference type="InterPro" id="IPR040079">
    <property type="entry name" value="Glutathione_S-Trfase"/>
</dbReference>
<reference evidence="5 6" key="1">
    <citation type="submission" date="2023-11" db="EMBL/GenBank/DDBJ databases">
        <title>Gilvimarinus fulvus sp. nov., isolated from the surface of Kelp.</title>
        <authorList>
            <person name="Sun Y.Y."/>
            <person name="Gong Y."/>
            <person name="Du Z.J."/>
        </authorList>
    </citation>
    <scope>NUCLEOTIDE SEQUENCE [LARGE SCALE GENOMIC DNA]</scope>
    <source>
        <strain evidence="5 6">SDUM040013</strain>
    </source>
</reference>
<dbReference type="RefSeq" id="WP_302722988.1">
    <property type="nucleotide sequence ID" value="NZ_JAULRU010000577.1"/>
</dbReference>
<dbReference type="SFLD" id="SFLDS00019">
    <property type="entry name" value="Glutathione_Transferase_(cytos"/>
    <property type="match status" value="1"/>
</dbReference>
<sequence>MSDSIHIIGVGFSTFARSVALACEEKQLAYTLDMSKDGLPIAMKSDPHMDLHPFGKIPVLIHGDRHLSETACIIRYLDNEFGPSTLQGTNNFEKAQIEQWCSLITQYIDFYVVKQYMLELVLPKGDDGSVRYDVIESNRPAAEHALSVVETQLGHNEYLVGNRFSMADIMLAPMLAYNFESPPCLNIVAQSDTLSAYALRLQERKSGQTVLKPLAASL</sequence>
<dbReference type="Gene3D" id="1.20.1050.10">
    <property type="match status" value="1"/>
</dbReference>
<dbReference type="InterPro" id="IPR010987">
    <property type="entry name" value="Glutathione-S-Trfase_C-like"/>
</dbReference>
<gene>
    <name evidence="5" type="ORF">SCD92_02790</name>
</gene>
<dbReference type="SUPFAM" id="SSF47616">
    <property type="entry name" value="GST C-terminal domain-like"/>
    <property type="match status" value="1"/>
</dbReference>
<evidence type="ECO:0000259" key="3">
    <source>
        <dbReference type="PROSITE" id="PS50404"/>
    </source>
</evidence>
<accession>A0ABU4RTR4</accession>
<dbReference type="Pfam" id="PF00043">
    <property type="entry name" value="GST_C"/>
    <property type="match status" value="1"/>
</dbReference>
<dbReference type="PROSITE" id="PS50405">
    <property type="entry name" value="GST_CTER"/>
    <property type="match status" value="1"/>
</dbReference>
<dbReference type="InterPro" id="IPR036249">
    <property type="entry name" value="Thioredoxin-like_sf"/>
</dbReference>
<evidence type="ECO:0000256" key="1">
    <source>
        <dbReference type="ARBA" id="ARBA00012452"/>
    </source>
</evidence>
<dbReference type="Proteomes" id="UP001273505">
    <property type="component" value="Unassembled WGS sequence"/>
</dbReference>
<dbReference type="InterPro" id="IPR004046">
    <property type="entry name" value="GST_C"/>
</dbReference>
<evidence type="ECO:0000313" key="5">
    <source>
        <dbReference type="EMBL" id="MDX6848270.1"/>
    </source>
</evidence>
<feature type="domain" description="GST N-terminal" evidence="3">
    <location>
        <begin position="3"/>
        <end position="85"/>
    </location>
</feature>
<protein>
    <recommendedName>
        <fullName evidence="1">glutathione transferase</fullName>
        <ecNumber evidence="1">2.5.1.18</ecNumber>
    </recommendedName>
</protein>
<dbReference type="InterPro" id="IPR004045">
    <property type="entry name" value="Glutathione_S-Trfase_N"/>
</dbReference>
<evidence type="ECO:0000313" key="6">
    <source>
        <dbReference type="Proteomes" id="UP001273505"/>
    </source>
</evidence>
<organism evidence="5 6">
    <name type="scientific">Gilvimarinus gilvus</name>
    <dbReference type="NCBI Taxonomy" id="3058038"/>
    <lineage>
        <taxon>Bacteria</taxon>
        <taxon>Pseudomonadati</taxon>
        <taxon>Pseudomonadota</taxon>
        <taxon>Gammaproteobacteria</taxon>
        <taxon>Cellvibrionales</taxon>
        <taxon>Cellvibrionaceae</taxon>
        <taxon>Gilvimarinus</taxon>
    </lineage>
</organism>
<dbReference type="Gene3D" id="3.40.30.10">
    <property type="entry name" value="Glutaredoxin"/>
    <property type="match status" value="1"/>
</dbReference>
<comment type="caution">
    <text evidence="5">The sequence shown here is derived from an EMBL/GenBank/DDBJ whole genome shotgun (WGS) entry which is preliminary data.</text>
</comment>
<dbReference type="PANTHER" id="PTHR43900">
    <property type="entry name" value="GLUTATHIONE S-TRANSFERASE RHO"/>
    <property type="match status" value="1"/>
</dbReference>
<dbReference type="CDD" id="cd00299">
    <property type="entry name" value="GST_C_family"/>
    <property type="match status" value="1"/>
</dbReference>
<dbReference type="Pfam" id="PF13409">
    <property type="entry name" value="GST_N_2"/>
    <property type="match status" value="1"/>
</dbReference>
<feature type="domain" description="GST C-terminal" evidence="4">
    <location>
        <begin position="90"/>
        <end position="218"/>
    </location>
</feature>
<keyword evidence="6" id="KW-1185">Reference proteome</keyword>
<name>A0ABU4RTR4_9GAMM</name>
<proteinExistence type="predicted"/>
<dbReference type="SFLD" id="SFLDG00358">
    <property type="entry name" value="Main_(cytGST)"/>
    <property type="match status" value="1"/>
</dbReference>
<dbReference type="EMBL" id="JAXAFO010000003">
    <property type="protein sequence ID" value="MDX6848270.1"/>
    <property type="molecule type" value="Genomic_DNA"/>
</dbReference>
<evidence type="ECO:0000259" key="4">
    <source>
        <dbReference type="PROSITE" id="PS50405"/>
    </source>
</evidence>
<keyword evidence="2" id="KW-0808">Transferase</keyword>
<evidence type="ECO:0000256" key="2">
    <source>
        <dbReference type="ARBA" id="ARBA00022679"/>
    </source>
</evidence>
<dbReference type="InterPro" id="IPR036282">
    <property type="entry name" value="Glutathione-S-Trfase_C_sf"/>
</dbReference>
<dbReference type="SUPFAM" id="SSF52833">
    <property type="entry name" value="Thioredoxin-like"/>
    <property type="match status" value="1"/>
</dbReference>
<dbReference type="EC" id="2.5.1.18" evidence="1"/>
<dbReference type="PROSITE" id="PS50404">
    <property type="entry name" value="GST_NTER"/>
    <property type="match status" value="1"/>
</dbReference>